<dbReference type="PROSITE" id="PS00463">
    <property type="entry name" value="ZN2_CY6_FUNGAL_1"/>
    <property type="match status" value="1"/>
</dbReference>
<dbReference type="GO" id="GO:0005634">
    <property type="term" value="C:nucleus"/>
    <property type="evidence" value="ECO:0007669"/>
    <property type="project" value="UniProtKB-SubCell"/>
</dbReference>
<dbReference type="Pfam" id="PF00172">
    <property type="entry name" value="Zn_clus"/>
    <property type="match status" value="1"/>
</dbReference>
<reference evidence="9 10" key="1">
    <citation type="submission" date="2018-02" db="EMBL/GenBank/DDBJ databases">
        <title>The genomes of Aspergillus section Nigri reveals drivers in fungal speciation.</title>
        <authorList>
            <consortium name="DOE Joint Genome Institute"/>
            <person name="Vesth T.C."/>
            <person name="Nybo J."/>
            <person name="Theobald S."/>
            <person name="Brandl J."/>
            <person name="Frisvad J.C."/>
            <person name="Nielsen K.F."/>
            <person name="Lyhne E.K."/>
            <person name="Kogle M.E."/>
            <person name="Kuo A."/>
            <person name="Riley R."/>
            <person name="Clum A."/>
            <person name="Nolan M."/>
            <person name="Lipzen A."/>
            <person name="Salamov A."/>
            <person name="Henrissat B."/>
            <person name="Wiebenga A."/>
            <person name="De vries R.P."/>
            <person name="Grigoriev I.V."/>
            <person name="Mortensen U.H."/>
            <person name="Andersen M.R."/>
            <person name="Baker S.E."/>
        </authorList>
    </citation>
    <scope>NUCLEOTIDE SEQUENCE [LARGE SCALE GENOMIC DNA]</scope>
    <source>
        <strain evidence="9 10">CBS 114.51</strain>
    </source>
</reference>
<feature type="compositionally biased region" description="Pro residues" evidence="7">
    <location>
        <begin position="96"/>
        <end position="110"/>
    </location>
</feature>
<dbReference type="SMART" id="SM00066">
    <property type="entry name" value="GAL4"/>
    <property type="match status" value="1"/>
</dbReference>
<keyword evidence="2" id="KW-0479">Metal-binding</keyword>
<evidence type="ECO:0000256" key="7">
    <source>
        <dbReference type="SAM" id="MobiDB-lite"/>
    </source>
</evidence>
<evidence type="ECO:0000313" key="10">
    <source>
        <dbReference type="Proteomes" id="UP000249497"/>
    </source>
</evidence>
<dbReference type="GO" id="GO:0006351">
    <property type="term" value="P:DNA-templated transcription"/>
    <property type="evidence" value="ECO:0007669"/>
    <property type="project" value="InterPro"/>
</dbReference>
<dbReference type="Pfam" id="PF04082">
    <property type="entry name" value="Fungal_trans"/>
    <property type="match status" value="1"/>
</dbReference>
<feature type="compositionally biased region" description="Pro residues" evidence="7">
    <location>
        <begin position="121"/>
        <end position="130"/>
    </location>
</feature>
<dbReference type="EMBL" id="KZ824880">
    <property type="protein sequence ID" value="RAH76243.1"/>
    <property type="molecule type" value="Genomic_DNA"/>
</dbReference>
<evidence type="ECO:0000256" key="1">
    <source>
        <dbReference type="ARBA" id="ARBA00004123"/>
    </source>
</evidence>
<sequence length="769" mass="85903">MDPISGHGDNSTVIPSAKKRKPRPKLSCVPCRRKKLKCNRIHPCDNCIKHRRTEMCHYVGPQGVSTGDSHDIQYYIHKLEARVQQLSKGNPLPQALLPPPPPPPPPPPLPQLSADIAWTPDPLPAEPRPLPHSADPIAEPQAEFPGTILIERDGTSYHNPTHWQAVLDEIAEVKEFLQMHENTSPEEVEEEDAVPDVSGPVLLFGNSISSTVSELLAALPARSMADRLISAYLNSKESPLVLIHTPTFTREYTAFWKNPQGASISWLAYLYTILSAAAGLHLFTTAGRADGHFAEAFDEYFRLSSQCLTMAEYTRPGRYKLETLILSICCEILRSTDTHVGPSTLLGLATRLAIHSGYHRDPKHYRGISPFDGEMRRRVWMYLCLLDHYISCQDGLPPTTAQTQSDTLEPRNLTDDDLDPAATSLPASRPPTEKTLILFPVALNRVMFAGADIARKVCSVKGVPYQEVLELDAKLRELHATIPLPLRFRPPGESIADPPTTIMDRYNIDLMYQKARSDLHRRYLTQHRLNPRYAYSRRECLDAARRVLQHQSDIFNESSPGGQLNYASFFFSSCVIMHFRTAAMIVSLEISCQSRHDLQRNLSPTTRQAILVERQALSLELERSYNIWNRLRHQSKEALKTAEALHIMLNVANTHLQHGATPGTDDPSLAPVDIGVANALAELDLMPSHFSSPPSQSQSPLNTPFDVDLMDATFYFGQDVGTQHAQFNAPTDAADFFDRYWDNLMLLGDGQSLGELPTDPNTSFGPSQF</sequence>
<keyword evidence="10" id="KW-1185">Reference proteome</keyword>
<dbReference type="PANTHER" id="PTHR31001:SF86">
    <property type="entry name" value="ZN(II)2CYS6 TRANSCRIPTION FACTOR (EUROFUNG)"/>
    <property type="match status" value="1"/>
</dbReference>
<gene>
    <name evidence="9" type="ORF">BO86DRAFT_26860</name>
</gene>
<dbReference type="GO" id="GO:0009893">
    <property type="term" value="P:positive regulation of metabolic process"/>
    <property type="evidence" value="ECO:0007669"/>
    <property type="project" value="UniProtKB-ARBA"/>
</dbReference>
<evidence type="ECO:0000256" key="3">
    <source>
        <dbReference type="ARBA" id="ARBA00023015"/>
    </source>
</evidence>
<feature type="region of interest" description="Disordered" evidence="7">
    <location>
        <begin position="90"/>
        <end position="138"/>
    </location>
</feature>
<dbReference type="Proteomes" id="UP000249497">
    <property type="component" value="Unassembled WGS sequence"/>
</dbReference>
<name>A0A8T8WKK1_ASPJA</name>
<feature type="domain" description="Zn(2)-C6 fungal-type" evidence="8">
    <location>
        <begin position="27"/>
        <end position="58"/>
    </location>
</feature>
<comment type="subcellular location">
    <subcellularLocation>
        <location evidence="1">Nucleus</location>
    </subcellularLocation>
</comment>
<feature type="region of interest" description="Disordered" evidence="7">
    <location>
        <begin position="1"/>
        <end position="26"/>
    </location>
</feature>
<evidence type="ECO:0000256" key="2">
    <source>
        <dbReference type="ARBA" id="ARBA00022723"/>
    </source>
</evidence>
<proteinExistence type="predicted"/>
<dbReference type="GeneID" id="37170898"/>
<dbReference type="SUPFAM" id="SSF57701">
    <property type="entry name" value="Zn2/Cys6 DNA-binding domain"/>
    <property type="match status" value="1"/>
</dbReference>
<keyword evidence="6" id="KW-0539">Nucleus</keyword>
<accession>A0A8T8WKK1</accession>
<keyword evidence="5" id="KW-0804">Transcription</keyword>
<dbReference type="PANTHER" id="PTHR31001">
    <property type="entry name" value="UNCHARACTERIZED TRANSCRIPTIONAL REGULATORY PROTEIN"/>
    <property type="match status" value="1"/>
</dbReference>
<dbReference type="GO" id="GO:0003677">
    <property type="term" value="F:DNA binding"/>
    <property type="evidence" value="ECO:0007669"/>
    <property type="project" value="UniProtKB-KW"/>
</dbReference>
<dbReference type="CDD" id="cd12148">
    <property type="entry name" value="fungal_TF_MHR"/>
    <property type="match status" value="1"/>
</dbReference>
<keyword evidence="4" id="KW-0238">DNA-binding</keyword>
<keyword evidence="3" id="KW-0805">Transcription regulation</keyword>
<dbReference type="CDD" id="cd00067">
    <property type="entry name" value="GAL4"/>
    <property type="match status" value="1"/>
</dbReference>
<dbReference type="InterPro" id="IPR007219">
    <property type="entry name" value="XnlR_reg_dom"/>
</dbReference>
<dbReference type="GO" id="GO:0000981">
    <property type="term" value="F:DNA-binding transcription factor activity, RNA polymerase II-specific"/>
    <property type="evidence" value="ECO:0007669"/>
    <property type="project" value="InterPro"/>
</dbReference>
<dbReference type="RefSeq" id="XP_025522137.1">
    <property type="nucleotide sequence ID" value="XM_025667206.1"/>
</dbReference>
<dbReference type="PROSITE" id="PS50048">
    <property type="entry name" value="ZN2_CY6_FUNGAL_2"/>
    <property type="match status" value="1"/>
</dbReference>
<dbReference type="SMART" id="SM00906">
    <property type="entry name" value="Fungal_trans"/>
    <property type="match status" value="1"/>
</dbReference>
<evidence type="ECO:0000313" key="9">
    <source>
        <dbReference type="EMBL" id="RAH76243.1"/>
    </source>
</evidence>
<protein>
    <recommendedName>
        <fullName evidence="8">Zn(2)-C6 fungal-type domain-containing protein</fullName>
    </recommendedName>
</protein>
<feature type="region of interest" description="Disordered" evidence="7">
    <location>
        <begin position="400"/>
        <end position="427"/>
    </location>
</feature>
<evidence type="ECO:0000256" key="5">
    <source>
        <dbReference type="ARBA" id="ARBA00023163"/>
    </source>
</evidence>
<dbReference type="InterPro" id="IPR001138">
    <property type="entry name" value="Zn2Cys6_DnaBD"/>
</dbReference>
<dbReference type="InterPro" id="IPR036864">
    <property type="entry name" value="Zn2-C6_fun-type_DNA-bd_sf"/>
</dbReference>
<dbReference type="OrthoDB" id="4934715at2759"/>
<dbReference type="InterPro" id="IPR050613">
    <property type="entry name" value="Sec_Metabolite_Reg"/>
</dbReference>
<dbReference type="Gene3D" id="4.10.240.10">
    <property type="entry name" value="Zn(2)-C6 fungal-type DNA-binding domain"/>
    <property type="match status" value="1"/>
</dbReference>
<dbReference type="AlphaFoldDB" id="A0A8T8WKK1"/>
<evidence type="ECO:0000259" key="8">
    <source>
        <dbReference type="PROSITE" id="PS50048"/>
    </source>
</evidence>
<dbReference type="GO" id="GO:0008270">
    <property type="term" value="F:zinc ion binding"/>
    <property type="evidence" value="ECO:0007669"/>
    <property type="project" value="InterPro"/>
</dbReference>
<evidence type="ECO:0000256" key="6">
    <source>
        <dbReference type="ARBA" id="ARBA00023242"/>
    </source>
</evidence>
<organism evidence="9 10">
    <name type="scientific">Aspergillus japonicus CBS 114.51</name>
    <dbReference type="NCBI Taxonomy" id="1448312"/>
    <lineage>
        <taxon>Eukaryota</taxon>
        <taxon>Fungi</taxon>
        <taxon>Dikarya</taxon>
        <taxon>Ascomycota</taxon>
        <taxon>Pezizomycotina</taxon>
        <taxon>Eurotiomycetes</taxon>
        <taxon>Eurotiomycetidae</taxon>
        <taxon>Eurotiales</taxon>
        <taxon>Aspergillaceae</taxon>
        <taxon>Aspergillus</taxon>
        <taxon>Aspergillus subgen. Circumdati</taxon>
    </lineage>
</organism>
<evidence type="ECO:0000256" key="4">
    <source>
        <dbReference type="ARBA" id="ARBA00023125"/>
    </source>
</evidence>